<comment type="subcellular location">
    <subcellularLocation>
        <location evidence="1">Cytoplasm</location>
    </subcellularLocation>
</comment>
<dbReference type="Proteomes" id="UP001501734">
    <property type="component" value="Unassembled WGS sequence"/>
</dbReference>
<organism evidence="8 9">
    <name type="scientific">Amphibacillus indicireducens</name>
    <dbReference type="NCBI Taxonomy" id="1076330"/>
    <lineage>
        <taxon>Bacteria</taxon>
        <taxon>Bacillati</taxon>
        <taxon>Bacillota</taxon>
        <taxon>Bacilli</taxon>
        <taxon>Bacillales</taxon>
        <taxon>Bacillaceae</taxon>
        <taxon>Amphibacillus</taxon>
    </lineage>
</organism>
<keyword evidence="9" id="KW-1185">Reference proteome</keyword>
<dbReference type="InterPro" id="IPR001127">
    <property type="entry name" value="PTS_EIIA_1_perm"/>
</dbReference>
<keyword evidence="6" id="KW-0418">Kinase</keyword>
<evidence type="ECO:0000313" key="9">
    <source>
        <dbReference type="Proteomes" id="UP001501734"/>
    </source>
</evidence>
<keyword evidence="4" id="KW-0808">Transferase</keyword>
<evidence type="ECO:0000256" key="5">
    <source>
        <dbReference type="ARBA" id="ARBA00022683"/>
    </source>
</evidence>
<accession>A0ABP7V6I7</accession>
<dbReference type="PROSITE" id="PS51093">
    <property type="entry name" value="PTS_EIIA_TYPE_1"/>
    <property type="match status" value="1"/>
</dbReference>
<dbReference type="Gene3D" id="2.70.70.10">
    <property type="entry name" value="Glucose Permease (Domain IIA)"/>
    <property type="match status" value="1"/>
</dbReference>
<evidence type="ECO:0000256" key="6">
    <source>
        <dbReference type="ARBA" id="ARBA00022777"/>
    </source>
</evidence>
<evidence type="ECO:0000259" key="7">
    <source>
        <dbReference type="PROSITE" id="PS51093"/>
    </source>
</evidence>
<evidence type="ECO:0000256" key="4">
    <source>
        <dbReference type="ARBA" id="ARBA00022679"/>
    </source>
</evidence>
<name>A0ABP7V6I7_9BACI</name>
<evidence type="ECO:0000256" key="2">
    <source>
        <dbReference type="ARBA" id="ARBA00022448"/>
    </source>
</evidence>
<keyword evidence="2" id="KW-0813">Transport</keyword>
<gene>
    <name evidence="8" type="ORF">GCM10022410_04190</name>
</gene>
<sequence length="161" mass="17558">MFKKLFKKTEKVTEEDVFSPVNGKVVDLSVTPDPTFADKLLGDGVAIEPTDGEFVAPVNGKVVNLFPTKHAIGIESDAGVEYLIHIGLDTVTLDGKGFTSHIKQGDRVKIGDPLVTVDLEYVANKANTITPFVITSEINKIDQLIDQEVKRAETKVLTVHL</sequence>
<feature type="domain" description="PTS EIIA type-1" evidence="7">
    <location>
        <begin position="33"/>
        <end position="136"/>
    </location>
</feature>
<dbReference type="EMBL" id="BAABDL010000019">
    <property type="protein sequence ID" value="GAA4060278.1"/>
    <property type="molecule type" value="Genomic_DNA"/>
</dbReference>
<evidence type="ECO:0000256" key="1">
    <source>
        <dbReference type="ARBA" id="ARBA00004496"/>
    </source>
</evidence>
<dbReference type="InterPro" id="IPR050890">
    <property type="entry name" value="PTS_EIIA_component"/>
</dbReference>
<dbReference type="InterPro" id="IPR011055">
    <property type="entry name" value="Dup_hybrid_motif"/>
</dbReference>
<keyword evidence="5" id="KW-0598">Phosphotransferase system</keyword>
<comment type="caution">
    <text evidence="8">The sequence shown here is derived from an EMBL/GenBank/DDBJ whole genome shotgun (WGS) entry which is preliminary data.</text>
</comment>
<protein>
    <submittedName>
        <fullName evidence="8">Glucose PTS transporter subunit IIA</fullName>
    </submittedName>
</protein>
<evidence type="ECO:0000256" key="3">
    <source>
        <dbReference type="ARBA" id="ARBA00022597"/>
    </source>
</evidence>
<dbReference type="NCBIfam" id="TIGR00830">
    <property type="entry name" value="PTBA"/>
    <property type="match status" value="1"/>
</dbReference>
<dbReference type="PANTHER" id="PTHR45008:SF1">
    <property type="entry name" value="PTS SYSTEM GLUCOSE-SPECIFIC EIIA COMPONENT"/>
    <property type="match status" value="1"/>
</dbReference>
<reference evidence="9" key="1">
    <citation type="journal article" date="2019" name="Int. J. Syst. Evol. Microbiol.">
        <title>The Global Catalogue of Microorganisms (GCM) 10K type strain sequencing project: providing services to taxonomists for standard genome sequencing and annotation.</title>
        <authorList>
            <consortium name="The Broad Institute Genomics Platform"/>
            <consortium name="The Broad Institute Genome Sequencing Center for Infectious Disease"/>
            <person name="Wu L."/>
            <person name="Ma J."/>
        </authorList>
    </citation>
    <scope>NUCLEOTIDE SEQUENCE [LARGE SCALE GENOMIC DNA]</scope>
    <source>
        <strain evidence="9">JCM 17250</strain>
    </source>
</reference>
<proteinExistence type="predicted"/>
<keyword evidence="3" id="KW-0762">Sugar transport</keyword>
<evidence type="ECO:0000313" key="8">
    <source>
        <dbReference type="EMBL" id="GAA4060278.1"/>
    </source>
</evidence>
<dbReference type="PANTHER" id="PTHR45008">
    <property type="entry name" value="PTS SYSTEM GLUCOSE-SPECIFIC EIIA COMPONENT"/>
    <property type="match status" value="1"/>
</dbReference>
<dbReference type="RefSeq" id="WP_344909846.1">
    <property type="nucleotide sequence ID" value="NZ_BAABDL010000019.1"/>
</dbReference>
<dbReference type="SUPFAM" id="SSF51261">
    <property type="entry name" value="Duplicated hybrid motif"/>
    <property type="match status" value="1"/>
</dbReference>
<dbReference type="Pfam" id="PF00358">
    <property type="entry name" value="PTS_EIIA_1"/>
    <property type="match status" value="1"/>
</dbReference>